<keyword evidence="2" id="KW-1185">Reference proteome</keyword>
<dbReference type="RefSeq" id="WP_305894008.1">
    <property type="nucleotide sequence ID" value="NZ_JAUZVZ010000014.1"/>
</dbReference>
<dbReference type="Proteomes" id="UP001231616">
    <property type="component" value="Unassembled WGS sequence"/>
</dbReference>
<organism evidence="1 2">
    <name type="scientific">Alkalimonas collagenimarina</name>
    <dbReference type="NCBI Taxonomy" id="400390"/>
    <lineage>
        <taxon>Bacteria</taxon>
        <taxon>Pseudomonadati</taxon>
        <taxon>Pseudomonadota</taxon>
        <taxon>Gammaproteobacteria</taxon>
        <taxon>Alkalimonas</taxon>
    </lineage>
</organism>
<reference evidence="1 2" key="1">
    <citation type="submission" date="2023-08" db="EMBL/GenBank/DDBJ databases">
        <authorList>
            <person name="Joshi A."/>
            <person name="Thite S."/>
        </authorList>
    </citation>
    <scope>NUCLEOTIDE SEQUENCE [LARGE SCALE GENOMIC DNA]</scope>
    <source>
        <strain evidence="1 2">AC40</strain>
    </source>
</reference>
<dbReference type="EMBL" id="JAUZVZ010000014">
    <property type="protein sequence ID" value="MDP4536744.1"/>
    <property type="molecule type" value="Genomic_DNA"/>
</dbReference>
<sequence>MSRSTNSMIPSASSHQGFYQQGPGFHYCQQQAATTTSQQLTALFERHQADRGWTLILAPESESLKVLAEAEAAQQNRTLLIHRKQIHHLADTLKKAILAGTCSTIISFGELLSTAEHYELTSLAKHYGCTVYWFSHASMQPHH</sequence>
<gene>
    <name evidence="1" type="ORF">Q3O60_11130</name>
</gene>
<evidence type="ECO:0000313" key="1">
    <source>
        <dbReference type="EMBL" id="MDP4536744.1"/>
    </source>
</evidence>
<comment type="caution">
    <text evidence="1">The sequence shown here is derived from an EMBL/GenBank/DDBJ whole genome shotgun (WGS) entry which is preliminary data.</text>
</comment>
<dbReference type="InterPro" id="IPR027417">
    <property type="entry name" value="P-loop_NTPase"/>
</dbReference>
<name>A0ABT9H0A3_9GAMM</name>
<evidence type="ECO:0000313" key="2">
    <source>
        <dbReference type="Proteomes" id="UP001231616"/>
    </source>
</evidence>
<dbReference type="Gene3D" id="3.40.50.300">
    <property type="entry name" value="P-loop containing nucleotide triphosphate hydrolases"/>
    <property type="match status" value="1"/>
</dbReference>
<protein>
    <submittedName>
        <fullName evidence="1">Uncharacterized protein</fullName>
    </submittedName>
</protein>
<proteinExistence type="predicted"/>
<accession>A0ABT9H0A3</accession>